<organism evidence="2 3">
    <name type="scientific">Sphingomonas ursincola</name>
    <dbReference type="NCBI Taxonomy" id="56361"/>
    <lineage>
        <taxon>Bacteria</taxon>
        <taxon>Pseudomonadati</taxon>
        <taxon>Pseudomonadota</taxon>
        <taxon>Alphaproteobacteria</taxon>
        <taxon>Sphingomonadales</taxon>
        <taxon>Sphingomonadaceae</taxon>
        <taxon>Sphingomonas</taxon>
    </lineage>
</organism>
<gene>
    <name evidence="2" type="ORF">FG486_03220</name>
</gene>
<dbReference type="SUPFAM" id="SSF51658">
    <property type="entry name" value="Xylose isomerase-like"/>
    <property type="match status" value="1"/>
</dbReference>
<dbReference type="HAMAP" id="MF_00697">
    <property type="entry name" value="UPF0276"/>
    <property type="match status" value="1"/>
</dbReference>
<dbReference type="RefSeq" id="WP_181266422.1">
    <property type="nucleotide sequence ID" value="NZ_BAAAGB010000002.1"/>
</dbReference>
<keyword evidence="3" id="KW-1185">Reference proteome</keyword>
<dbReference type="PANTHER" id="PTHR42194">
    <property type="entry name" value="UPF0276 PROTEIN HI_1600"/>
    <property type="match status" value="1"/>
</dbReference>
<dbReference type="EMBL" id="VDES01000001">
    <property type="protein sequence ID" value="MBA1373335.1"/>
    <property type="molecule type" value="Genomic_DNA"/>
</dbReference>
<name>A0A7V8RBV5_9SPHN</name>
<dbReference type="InterPro" id="IPR007801">
    <property type="entry name" value="MbnB/TglH/ChrH"/>
</dbReference>
<dbReference type="Proteomes" id="UP000589292">
    <property type="component" value="Unassembled WGS sequence"/>
</dbReference>
<proteinExistence type="inferred from homology"/>
<dbReference type="Pfam" id="PF05114">
    <property type="entry name" value="MbnB_TglH_ChrH"/>
    <property type="match status" value="1"/>
</dbReference>
<evidence type="ECO:0000313" key="3">
    <source>
        <dbReference type="Proteomes" id="UP000589292"/>
    </source>
</evidence>
<evidence type="ECO:0000256" key="1">
    <source>
        <dbReference type="HAMAP-Rule" id="MF_00697"/>
    </source>
</evidence>
<comment type="similarity">
    <text evidence="1">Belongs to the UPF0276 family.</text>
</comment>
<reference evidence="2 3" key="1">
    <citation type="journal article" date="1994" name="Int. J. Syst. Bacteriol.">
        <title>Phylogenetic positions of novel aerobic, bacteriochlorophyll a-containing bacteria and description of Roseococcus thiosulfatophilus gen. nov., sp. nov., Erythromicrobium ramosum gen. nov., sp. nov., and Erythrobacter litoralis sp. nov.</title>
        <authorList>
            <person name="Yurkov V."/>
            <person name="Stackebrandt E."/>
            <person name="Holmes A."/>
            <person name="Fuerst J.A."/>
            <person name="Hugenholtz P."/>
            <person name="Golecki J."/>
            <person name="Gad'on N."/>
            <person name="Gorlenko V.M."/>
            <person name="Kompantseva E.I."/>
            <person name="Drews G."/>
        </authorList>
    </citation>
    <scope>NUCLEOTIDE SEQUENCE [LARGE SCALE GENOMIC DNA]</scope>
    <source>
        <strain evidence="2 3">KR-99</strain>
    </source>
</reference>
<dbReference type="Gene3D" id="3.20.20.150">
    <property type="entry name" value="Divalent-metal-dependent TIM barrel enzymes"/>
    <property type="match status" value="1"/>
</dbReference>
<dbReference type="AlphaFoldDB" id="A0A7V8RBV5"/>
<protein>
    <recommendedName>
        <fullName evidence="1">UPF0276 protein FG486_03220</fullName>
    </recommendedName>
</protein>
<evidence type="ECO:0000313" key="2">
    <source>
        <dbReference type="EMBL" id="MBA1373335.1"/>
    </source>
</evidence>
<accession>A0A7V8RBV5</accession>
<dbReference type="PANTHER" id="PTHR42194:SF1">
    <property type="entry name" value="UPF0276 PROTEIN HI_1600"/>
    <property type="match status" value="1"/>
</dbReference>
<sequence>MPQPSLPRFAGFGLGMRTEHYDAYLSGTAPVDFVEIISENFMGEGGRPLHLLERVRQNYPVAMHGVSMSIGSADGLRADYLARLKRLADRIEPLWVSDHLCWTGVDGFNSHDLLPLPYTREALEIAARNIALAQDLLDRPLLIENPSSYIHFADDAMAEWEFLAELTRRTGCYLLLDINNIYVSATNHGFDPLAYLAGIPLERVRQVHLAGHSAGQDGLLIDTHDHPVPDPVWALYAQAMPMLGKVAVMIERDDDVPPLETLLDELALARRLAKPGESLAA</sequence>
<comment type="caution">
    <text evidence="2">The sequence shown here is derived from an EMBL/GenBank/DDBJ whole genome shotgun (WGS) entry which is preliminary data.</text>
</comment>
<dbReference type="NCBIfam" id="NF003818">
    <property type="entry name" value="PRK05409.1"/>
    <property type="match status" value="1"/>
</dbReference>
<dbReference type="InterPro" id="IPR036237">
    <property type="entry name" value="Xyl_isomerase-like_sf"/>
</dbReference>